<gene>
    <name evidence="1" type="ORF">UFOVP388_22</name>
</gene>
<organism evidence="1">
    <name type="scientific">uncultured Caudovirales phage</name>
    <dbReference type="NCBI Taxonomy" id="2100421"/>
    <lineage>
        <taxon>Viruses</taxon>
        <taxon>Duplodnaviria</taxon>
        <taxon>Heunggongvirae</taxon>
        <taxon>Uroviricota</taxon>
        <taxon>Caudoviricetes</taxon>
        <taxon>Peduoviridae</taxon>
        <taxon>Maltschvirus</taxon>
        <taxon>Maltschvirus maltsch</taxon>
    </lineage>
</organism>
<dbReference type="EMBL" id="LR798324">
    <property type="protein sequence ID" value="CAB5223744.1"/>
    <property type="molecule type" value="Genomic_DNA"/>
</dbReference>
<accession>A0A6J7X0M4</accession>
<reference evidence="1" key="1">
    <citation type="submission" date="2020-05" db="EMBL/GenBank/DDBJ databases">
        <authorList>
            <person name="Chiriac C."/>
            <person name="Salcher M."/>
            <person name="Ghai R."/>
            <person name="Kavagutti S V."/>
        </authorList>
    </citation>
    <scope>NUCLEOTIDE SEQUENCE</scope>
</reference>
<protein>
    <submittedName>
        <fullName evidence="1">Uncharacterized protein</fullName>
    </submittedName>
</protein>
<name>A0A6J7X0M4_9CAUD</name>
<proteinExistence type="predicted"/>
<sequence>MLEVQNEIKELKKIAKIENVSMSFVLNVKKYLEQKRSNELFINANVIIDGYPTALEKIAIILENK</sequence>
<evidence type="ECO:0000313" key="1">
    <source>
        <dbReference type="EMBL" id="CAB5223744.1"/>
    </source>
</evidence>